<proteinExistence type="predicted"/>
<comment type="caution">
    <text evidence="2">The sequence shown here is derived from an EMBL/GenBank/DDBJ whole genome shotgun (WGS) entry which is preliminary data.</text>
</comment>
<evidence type="ECO:0000259" key="1">
    <source>
        <dbReference type="PROSITE" id="PS50181"/>
    </source>
</evidence>
<dbReference type="AlphaFoldDB" id="A0A822XFI1"/>
<dbReference type="InterPro" id="IPR001810">
    <property type="entry name" value="F-box_dom"/>
</dbReference>
<dbReference type="InterPro" id="IPR036047">
    <property type="entry name" value="F-box-like_dom_sf"/>
</dbReference>
<dbReference type="PANTHER" id="PTHR31293">
    <property type="entry name" value="RNI-LIKE SUPERFAMILY PROTEIN"/>
    <property type="match status" value="1"/>
</dbReference>
<dbReference type="SMART" id="SM00256">
    <property type="entry name" value="FBOX"/>
    <property type="match status" value="1"/>
</dbReference>
<dbReference type="Pfam" id="PF00646">
    <property type="entry name" value="F-box"/>
    <property type="match status" value="1"/>
</dbReference>
<reference evidence="2 3" key="1">
    <citation type="journal article" date="2020" name="Mol. Biol. Evol.">
        <title>Distinct Expression and Methylation Patterns for Genes with Different Fates following a Single Whole-Genome Duplication in Flowering Plants.</title>
        <authorList>
            <person name="Shi T."/>
            <person name="Rahmani R.S."/>
            <person name="Gugger P.F."/>
            <person name="Wang M."/>
            <person name="Li H."/>
            <person name="Zhang Y."/>
            <person name="Li Z."/>
            <person name="Wang Q."/>
            <person name="Van de Peer Y."/>
            <person name="Marchal K."/>
            <person name="Chen J."/>
        </authorList>
    </citation>
    <scope>NUCLEOTIDE SEQUENCE [LARGE SCALE GENOMIC DNA]</scope>
    <source>
        <tissue evidence="2">Leaf</tissue>
    </source>
</reference>
<name>A0A822XFI1_NELNU</name>
<evidence type="ECO:0000313" key="2">
    <source>
        <dbReference type="EMBL" id="DAD17851.1"/>
    </source>
</evidence>
<sequence>MPTSRTNAKKCLYQGEARLSSLPDHILHRILSFLPIKDAVRTSILSTRWKYLWTFITHLYLDDGLLFCDKNVKEKSRRFVYFVDRALMLRTVSNLDTFSLRCHYCIDPCRFNAWINAAIQHQVQNLSLSIPVKQPINLPRCLFTLPVFNFTEAGSELST</sequence>
<dbReference type="Gene3D" id="1.20.1280.50">
    <property type="match status" value="1"/>
</dbReference>
<dbReference type="PROSITE" id="PS50181">
    <property type="entry name" value="FBOX"/>
    <property type="match status" value="1"/>
</dbReference>
<gene>
    <name evidence="2" type="ORF">HUJ06_019314</name>
</gene>
<dbReference type="SUPFAM" id="SSF81383">
    <property type="entry name" value="F-box domain"/>
    <property type="match status" value="1"/>
</dbReference>
<dbReference type="PANTHER" id="PTHR31293:SF12">
    <property type="entry name" value="RNI-LIKE SUPERFAMILY PROTEIN"/>
    <property type="match status" value="1"/>
</dbReference>
<dbReference type="Proteomes" id="UP000607653">
    <property type="component" value="Unassembled WGS sequence"/>
</dbReference>
<accession>A0A822XFI1</accession>
<protein>
    <recommendedName>
        <fullName evidence="1">F-box domain-containing protein</fullName>
    </recommendedName>
</protein>
<dbReference type="EMBL" id="DUZY01000001">
    <property type="protein sequence ID" value="DAD17851.1"/>
    <property type="molecule type" value="Genomic_DNA"/>
</dbReference>
<organism evidence="2 3">
    <name type="scientific">Nelumbo nucifera</name>
    <name type="common">Sacred lotus</name>
    <dbReference type="NCBI Taxonomy" id="4432"/>
    <lineage>
        <taxon>Eukaryota</taxon>
        <taxon>Viridiplantae</taxon>
        <taxon>Streptophyta</taxon>
        <taxon>Embryophyta</taxon>
        <taxon>Tracheophyta</taxon>
        <taxon>Spermatophyta</taxon>
        <taxon>Magnoliopsida</taxon>
        <taxon>Proteales</taxon>
        <taxon>Nelumbonaceae</taxon>
        <taxon>Nelumbo</taxon>
    </lineage>
</organism>
<evidence type="ECO:0000313" key="3">
    <source>
        <dbReference type="Proteomes" id="UP000607653"/>
    </source>
</evidence>
<dbReference type="InterPro" id="IPR053781">
    <property type="entry name" value="F-box_AtFBL13-like"/>
</dbReference>
<feature type="domain" description="F-box" evidence="1">
    <location>
        <begin position="16"/>
        <end position="52"/>
    </location>
</feature>
<keyword evidence="3" id="KW-1185">Reference proteome</keyword>
<dbReference type="InterPro" id="IPR055294">
    <property type="entry name" value="FBL60-like"/>
</dbReference>
<dbReference type="CDD" id="cd22160">
    <property type="entry name" value="F-box_AtFBL13-like"/>
    <property type="match status" value="1"/>
</dbReference>